<feature type="compositionally biased region" description="Polar residues" evidence="4">
    <location>
        <begin position="696"/>
        <end position="712"/>
    </location>
</feature>
<dbReference type="Proteomes" id="UP001629113">
    <property type="component" value="Unassembled WGS sequence"/>
</dbReference>
<comment type="subcellular location">
    <subcellularLocation>
        <location evidence="1">Nucleus</location>
    </subcellularLocation>
</comment>
<feature type="domain" description="Zn(2)-C6 fungal-type" evidence="5">
    <location>
        <begin position="25"/>
        <end position="54"/>
    </location>
</feature>
<keyword evidence="7" id="KW-1185">Reference proteome</keyword>
<dbReference type="PROSITE" id="PS00463">
    <property type="entry name" value="ZN2_CY6_FUNGAL_1"/>
    <property type="match status" value="1"/>
</dbReference>
<dbReference type="EMBL" id="JBFCZG010000001">
    <property type="protein sequence ID" value="KAL3428146.1"/>
    <property type="molecule type" value="Genomic_DNA"/>
</dbReference>
<dbReference type="CDD" id="cd00067">
    <property type="entry name" value="GAL4"/>
    <property type="match status" value="1"/>
</dbReference>
<evidence type="ECO:0000313" key="7">
    <source>
        <dbReference type="Proteomes" id="UP001629113"/>
    </source>
</evidence>
<dbReference type="InterPro" id="IPR050613">
    <property type="entry name" value="Sec_Metabolite_Reg"/>
</dbReference>
<evidence type="ECO:0000256" key="2">
    <source>
        <dbReference type="ARBA" id="ARBA00022723"/>
    </source>
</evidence>
<dbReference type="Pfam" id="PF00172">
    <property type="entry name" value="Zn_clus"/>
    <property type="match status" value="1"/>
</dbReference>
<dbReference type="PANTHER" id="PTHR31001">
    <property type="entry name" value="UNCHARACTERIZED TRANSCRIPTIONAL REGULATORY PROTEIN"/>
    <property type="match status" value="1"/>
</dbReference>
<dbReference type="CDD" id="cd12148">
    <property type="entry name" value="fungal_TF_MHR"/>
    <property type="match status" value="1"/>
</dbReference>
<feature type="region of interest" description="Disordered" evidence="4">
    <location>
        <begin position="692"/>
        <end position="712"/>
    </location>
</feature>
<evidence type="ECO:0000259" key="5">
    <source>
        <dbReference type="PROSITE" id="PS50048"/>
    </source>
</evidence>
<organism evidence="6 7">
    <name type="scientific">Phlyctema vagabunda</name>
    <dbReference type="NCBI Taxonomy" id="108571"/>
    <lineage>
        <taxon>Eukaryota</taxon>
        <taxon>Fungi</taxon>
        <taxon>Dikarya</taxon>
        <taxon>Ascomycota</taxon>
        <taxon>Pezizomycotina</taxon>
        <taxon>Leotiomycetes</taxon>
        <taxon>Helotiales</taxon>
        <taxon>Dermateaceae</taxon>
        <taxon>Phlyctema</taxon>
    </lineage>
</organism>
<accession>A0ABR4PXR9</accession>
<keyword evidence="3" id="KW-0539">Nucleus</keyword>
<dbReference type="SUPFAM" id="SSF57701">
    <property type="entry name" value="Zn2/Cys6 DNA-binding domain"/>
    <property type="match status" value="1"/>
</dbReference>
<protein>
    <submittedName>
        <fullName evidence="6">Fungal specific transcription factor domain-containing protein</fullName>
    </submittedName>
</protein>
<dbReference type="PANTHER" id="PTHR31001:SF50">
    <property type="entry name" value="ZN(II)2CYS6 TRANSCRIPTION FACTOR (EUROFUNG)"/>
    <property type="match status" value="1"/>
</dbReference>
<dbReference type="SMART" id="SM00066">
    <property type="entry name" value="GAL4"/>
    <property type="match status" value="1"/>
</dbReference>
<name>A0ABR4PXR9_9HELO</name>
<keyword evidence="2" id="KW-0479">Metal-binding</keyword>
<evidence type="ECO:0000256" key="4">
    <source>
        <dbReference type="SAM" id="MobiDB-lite"/>
    </source>
</evidence>
<dbReference type="InterPro" id="IPR001138">
    <property type="entry name" value="Zn2Cys6_DnaBD"/>
</dbReference>
<reference evidence="6 7" key="1">
    <citation type="submission" date="2024-06" db="EMBL/GenBank/DDBJ databases">
        <title>Complete genome of Phlyctema vagabunda strain 19-DSS-EL-015.</title>
        <authorList>
            <person name="Fiorenzani C."/>
        </authorList>
    </citation>
    <scope>NUCLEOTIDE SEQUENCE [LARGE SCALE GENOMIC DNA]</scope>
    <source>
        <strain evidence="6 7">19-DSS-EL-015</strain>
    </source>
</reference>
<dbReference type="PROSITE" id="PS50048">
    <property type="entry name" value="ZN2_CY6_FUNGAL_2"/>
    <property type="match status" value="1"/>
</dbReference>
<dbReference type="Pfam" id="PF04082">
    <property type="entry name" value="Fungal_trans"/>
    <property type="match status" value="1"/>
</dbReference>
<proteinExistence type="predicted"/>
<dbReference type="SMART" id="SM00906">
    <property type="entry name" value="Fungal_trans"/>
    <property type="match status" value="1"/>
</dbReference>
<gene>
    <name evidence="6" type="ORF">PVAG01_01655</name>
</gene>
<comment type="caution">
    <text evidence="6">The sequence shown here is derived from an EMBL/GenBank/DDBJ whole genome shotgun (WGS) entry which is preliminary data.</text>
</comment>
<sequence length="712" mass="79979">MEPRAHNGESSNRAAEHIPRRFPGACRNCRRRKVGCNHQTPCLNCIKRNEVCQYEVMALSQRRTRGPGKKRDYIELLERVDSMEALIRTYAAKEGNDPALDNASAHGTVENQRTKAIAEATKAWLRDYDSQDDTLMPESQKERASLVAKEGRSAYTTDALFAELTSQMKDMHILLEEDDATYEQDDYSSTDGTYATPPALGFIPGFNAMSPGASVGPPEPSDIFVLWRVFVQNVDSIMKLVHIPSMQIIINQVGHSQASQPPHIEALLSAIYLAAVISLAEDEVFLMLGKKRSELLPAYRFRLEQALSRANLLNTKHLTTLQAFVLMISSSRRIMSAQYIWMLTGLAIRIAKVLGLHRDGKNFHLSPFDCEMRRRLWWQIYYLELKASEESGCDVSISEDSFDTRMPMNINDEDISTDSTDLPPERVGMTDIALTLVRYELIPTEIFLHGEAKISRSDEAHVSYCEGLLLSKRKDIQVKYLRGPGMNHPNIVAAGTLVDLVAKKISLKLNLGLVCNKDLGPPSQETQDLLFQKSLDLIAVSNYFETSSAFKNWVWQTRRNVQWHAVVYILLQLCKRPLTPLTEAAWQALDVIFDVDDGAAPRNEDGLHSQLVLRLLEKAKMYRHPHAPDVQESQQEQTQAETLNTGSGVGVAVNVNPAAPDDVDLLWSLDMLNNPAGFDFGTTMSWDVPGEEHENTWGSWSGDNETSHQGYM</sequence>
<evidence type="ECO:0000256" key="1">
    <source>
        <dbReference type="ARBA" id="ARBA00004123"/>
    </source>
</evidence>
<evidence type="ECO:0000313" key="6">
    <source>
        <dbReference type="EMBL" id="KAL3428146.1"/>
    </source>
</evidence>
<dbReference type="InterPro" id="IPR007219">
    <property type="entry name" value="XnlR_reg_dom"/>
</dbReference>
<dbReference type="Gene3D" id="4.10.240.10">
    <property type="entry name" value="Zn(2)-C6 fungal-type DNA-binding domain"/>
    <property type="match status" value="1"/>
</dbReference>
<dbReference type="InterPro" id="IPR036864">
    <property type="entry name" value="Zn2-C6_fun-type_DNA-bd_sf"/>
</dbReference>
<evidence type="ECO:0000256" key="3">
    <source>
        <dbReference type="ARBA" id="ARBA00023242"/>
    </source>
</evidence>